<sequence length="114" mass="11889">MTRPPAPGPSGRAAAVGDLFAALEGLLISYQALPDEQRDTRWDAEAELITGAVALHLSTARGRIAARSVPSAPPRAVPAPTDRPAAPRLSAGTDTDIDTDIDTGIEPNDDRRPA</sequence>
<evidence type="ECO:0000313" key="2">
    <source>
        <dbReference type="EMBL" id="MCO1660660.1"/>
    </source>
</evidence>
<comment type="caution">
    <text evidence="2">The sequence shown here is derived from an EMBL/GenBank/DDBJ whole genome shotgun (WGS) entry which is preliminary data.</text>
</comment>
<evidence type="ECO:0000256" key="1">
    <source>
        <dbReference type="SAM" id="MobiDB-lite"/>
    </source>
</evidence>
<gene>
    <name evidence="2" type="ORF">KDL28_36985</name>
</gene>
<evidence type="ECO:0000313" key="3">
    <source>
        <dbReference type="Proteomes" id="UP001165283"/>
    </source>
</evidence>
<name>A0ABT1AC94_9PSEU</name>
<accession>A0ABT1AC94</accession>
<protein>
    <submittedName>
        <fullName evidence="2">Uncharacterized protein</fullName>
    </submittedName>
</protein>
<feature type="region of interest" description="Disordered" evidence="1">
    <location>
        <begin position="66"/>
        <end position="114"/>
    </location>
</feature>
<keyword evidence="3" id="KW-1185">Reference proteome</keyword>
<dbReference type="Proteomes" id="UP001165283">
    <property type="component" value="Unassembled WGS sequence"/>
</dbReference>
<organism evidence="2 3">
    <name type="scientific">Pseudonocardia humida</name>
    <dbReference type="NCBI Taxonomy" id="2800819"/>
    <lineage>
        <taxon>Bacteria</taxon>
        <taxon>Bacillati</taxon>
        <taxon>Actinomycetota</taxon>
        <taxon>Actinomycetes</taxon>
        <taxon>Pseudonocardiales</taxon>
        <taxon>Pseudonocardiaceae</taxon>
        <taxon>Pseudonocardia</taxon>
    </lineage>
</organism>
<reference evidence="2" key="1">
    <citation type="submission" date="2021-04" db="EMBL/GenBank/DDBJ databases">
        <title>Pseudonocardia sp. nov., isolated from sandy soil of mangrove forest.</title>
        <authorList>
            <person name="Zan Z."/>
            <person name="Huang R."/>
            <person name="Liu W."/>
        </authorList>
    </citation>
    <scope>NUCLEOTIDE SEQUENCE</scope>
    <source>
        <strain evidence="2">S2-4</strain>
    </source>
</reference>
<dbReference type="RefSeq" id="WP_252446201.1">
    <property type="nucleotide sequence ID" value="NZ_JAGSOV010000088.1"/>
</dbReference>
<dbReference type="EMBL" id="JAGSOV010000088">
    <property type="protein sequence ID" value="MCO1660660.1"/>
    <property type="molecule type" value="Genomic_DNA"/>
</dbReference>
<proteinExistence type="predicted"/>